<gene>
    <name evidence="4" type="ORF">KHB02_012590</name>
    <name evidence="3" type="ORF">KHB02_01290</name>
</gene>
<keyword evidence="1" id="KW-0472">Membrane</keyword>
<protein>
    <recommendedName>
        <fullName evidence="2">DUF7847 domain-containing protein</fullName>
    </recommendedName>
</protein>
<feature type="domain" description="DUF7847" evidence="2">
    <location>
        <begin position="94"/>
        <end position="279"/>
    </location>
</feature>
<feature type="transmembrane region" description="Helical" evidence="1">
    <location>
        <begin position="142"/>
        <end position="166"/>
    </location>
</feature>
<dbReference type="Pfam" id="PF25231">
    <property type="entry name" value="DUF7847"/>
    <property type="match status" value="1"/>
</dbReference>
<feature type="transmembrane region" description="Helical" evidence="1">
    <location>
        <begin position="256"/>
        <end position="279"/>
    </location>
</feature>
<keyword evidence="5" id="KW-1185">Reference proteome</keyword>
<keyword evidence="1" id="KW-0812">Transmembrane</keyword>
<dbReference type="AlphaFoldDB" id="A0A942SUD8"/>
<dbReference type="RefSeq" id="WP_213140044.1">
    <property type="nucleotide sequence ID" value="NZ_JAGYPE020000019.1"/>
</dbReference>
<keyword evidence="1" id="KW-1133">Transmembrane helix</keyword>
<feature type="transmembrane region" description="Helical" evidence="1">
    <location>
        <begin position="224"/>
        <end position="244"/>
    </location>
</feature>
<dbReference type="InterPro" id="IPR057169">
    <property type="entry name" value="DUF7847"/>
</dbReference>
<dbReference type="Proteomes" id="UP000677265">
    <property type="component" value="Unassembled WGS sequence"/>
</dbReference>
<sequence length="307" mass="34184">MDSKFSKPKGFGEILDHTFSLSKNRFKDFFMIFLLLLGPVYLLQAIILLISGTSFFREVKGGGDWFEQFMTSFENQGTFDAGSFGADIGMAVIGLITVILGPITEAAILFAVNHIRKNEEFTVGSVIKQALSRFWPMLGSSILFGLLAFGIMLVPILIIAFSGVIGSMANPVLGILLAIGLFLIFAPIIAYFLTRWSFYFGSVVLDRQSPGFGRSWRLTKKRTWPLMGLYIIFYLIITIISFSVEGTIGLALGNSVLFTIISNLVTLVTTMIFSVGYAVMYLDLKVRHDADDLKEMIEDYDRTSFLN</sequence>
<proteinExistence type="predicted"/>
<feature type="transmembrane region" description="Helical" evidence="1">
    <location>
        <begin position="29"/>
        <end position="50"/>
    </location>
</feature>
<evidence type="ECO:0000259" key="2">
    <source>
        <dbReference type="Pfam" id="PF25231"/>
    </source>
</evidence>
<evidence type="ECO:0000313" key="4">
    <source>
        <dbReference type="EMBL" id="MCH6266359.1"/>
    </source>
</evidence>
<evidence type="ECO:0000313" key="3">
    <source>
        <dbReference type="EMBL" id="MBS4180013.1"/>
    </source>
</evidence>
<comment type="caution">
    <text evidence="3">The sequence shown here is derived from an EMBL/GenBank/DDBJ whole genome shotgun (WGS) entry which is preliminary data.</text>
</comment>
<organism evidence="3">
    <name type="scientific">Neobacillus citreus</name>
    <dbReference type="NCBI Taxonomy" id="2833578"/>
    <lineage>
        <taxon>Bacteria</taxon>
        <taxon>Bacillati</taxon>
        <taxon>Bacillota</taxon>
        <taxon>Bacilli</taxon>
        <taxon>Bacillales</taxon>
        <taxon>Bacillaceae</taxon>
        <taxon>Neobacillus</taxon>
    </lineage>
</organism>
<dbReference type="EMBL" id="JAGYPE010000001">
    <property type="protein sequence ID" value="MBS4180013.1"/>
    <property type="molecule type" value="Genomic_DNA"/>
</dbReference>
<evidence type="ECO:0000256" key="1">
    <source>
        <dbReference type="SAM" id="Phobius"/>
    </source>
</evidence>
<accession>A0A942SUD8</accession>
<reference evidence="3" key="1">
    <citation type="submission" date="2021-05" db="EMBL/GenBank/DDBJ databases">
        <title>Novel Bacillus species.</title>
        <authorList>
            <person name="Liu G."/>
        </authorList>
    </citation>
    <scope>NUCLEOTIDE SEQUENCE</scope>
    <source>
        <strain evidence="3 5">FJAT-50051</strain>
    </source>
</reference>
<name>A0A942SUD8_9BACI</name>
<evidence type="ECO:0000313" key="5">
    <source>
        <dbReference type="Proteomes" id="UP000677265"/>
    </source>
</evidence>
<feature type="transmembrane region" description="Helical" evidence="1">
    <location>
        <begin position="88"/>
        <end position="112"/>
    </location>
</feature>
<dbReference type="EMBL" id="JAGYPE020000019">
    <property type="protein sequence ID" value="MCH6266359.1"/>
    <property type="molecule type" value="Genomic_DNA"/>
</dbReference>
<feature type="transmembrane region" description="Helical" evidence="1">
    <location>
        <begin position="172"/>
        <end position="193"/>
    </location>
</feature>